<dbReference type="PANTHER" id="PTHR30348">
    <property type="entry name" value="UNCHARACTERIZED PROTEIN YECE"/>
    <property type="match status" value="1"/>
</dbReference>
<dbReference type="InterPro" id="IPR036520">
    <property type="entry name" value="UPF0759_sf"/>
</dbReference>
<comment type="caution">
    <text evidence="1">The sequence shown here is derived from an EMBL/GenBank/DDBJ whole genome shotgun (WGS) entry which is preliminary data.</text>
</comment>
<dbReference type="Gene3D" id="3.20.20.410">
    <property type="entry name" value="Protein of unknown function UPF0759"/>
    <property type="match status" value="1"/>
</dbReference>
<dbReference type="SUPFAM" id="SSF117396">
    <property type="entry name" value="TM1631-like"/>
    <property type="match status" value="1"/>
</dbReference>
<organism evidence="1 2">
    <name type="scientific">Chloroflexus islandicus</name>
    <dbReference type="NCBI Taxonomy" id="1707952"/>
    <lineage>
        <taxon>Bacteria</taxon>
        <taxon>Bacillati</taxon>
        <taxon>Chloroflexota</taxon>
        <taxon>Chloroflexia</taxon>
        <taxon>Chloroflexales</taxon>
        <taxon>Chloroflexineae</taxon>
        <taxon>Chloroflexaceae</taxon>
        <taxon>Chloroflexus</taxon>
    </lineage>
</organism>
<protein>
    <recommendedName>
        <fullName evidence="3">Histidine kinase</fullName>
    </recommendedName>
</protein>
<keyword evidence="2" id="KW-1185">Reference proteome</keyword>
<dbReference type="Pfam" id="PF01904">
    <property type="entry name" value="DUF72"/>
    <property type="match status" value="1"/>
</dbReference>
<dbReference type="AlphaFoldDB" id="A0A178MEP3"/>
<reference evidence="1 2" key="1">
    <citation type="submission" date="2016-04" db="EMBL/GenBank/DDBJ databases">
        <title>Chloroflexus islandicus sp. nov., a thermophilic filamentous anoxygenic phototrophic bacterium from geyser Strokkur (Iceland).</title>
        <authorList>
            <person name="Gaisin V.A."/>
            <person name="Kalashnikov A.M."/>
            <person name="Sukhacheva M.V."/>
            <person name="Grouzdev D.S."/>
            <person name="Ivanov T.M."/>
            <person name="Kuznetsov B."/>
            <person name="Gorlenko V.M."/>
        </authorList>
    </citation>
    <scope>NUCLEOTIDE SEQUENCE [LARGE SCALE GENOMIC DNA]</scope>
    <source>
        <strain evidence="2">isl-2</strain>
    </source>
</reference>
<dbReference type="PANTHER" id="PTHR30348:SF9">
    <property type="entry name" value="UPF0759 PROTEIN YECE"/>
    <property type="match status" value="1"/>
</dbReference>
<dbReference type="STRING" id="1707952.A6A03_11130"/>
<name>A0A178MEP3_9CHLR</name>
<dbReference type="Proteomes" id="UP000078287">
    <property type="component" value="Unassembled WGS sequence"/>
</dbReference>
<dbReference type="OrthoDB" id="9780310at2"/>
<evidence type="ECO:0008006" key="3">
    <source>
        <dbReference type="Google" id="ProtNLM"/>
    </source>
</evidence>
<proteinExistence type="predicted"/>
<accession>A0A178MEP3</accession>
<dbReference type="EMBL" id="LWQS01000040">
    <property type="protein sequence ID" value="OAN47006.1"/>
    <property type="molecule type" value="Genomic_DNA"/>
</dbReference>
<evidence type="ECO:0000313" key="2">
    <source>
        <dbReference type="Proteomes" id="UP000078287"/>
    </source>
</evidence>
<dbReference type="RefSeq" id="WP_066785001.1">
    <property type="nucleotide sequence ID" value="NZ_LWQS01000040.1"/>
</dbReference>
<gene>
    <name evidence="1" type="ORF">A6A03_11130</name>
</gene>
<sequence>MIRIGCAVWAYPGWVGDLFPPGTRSSEFLKLYSRQLTTVEGNTTFYATPAPATVARWAAETPATFRFCCKLPREVSHAGPLAEKLPQARAFVERMQGLGERCGPFFLQLPPGYGPARRADLERFVAGWPREVELAIEVRHPDWYLPVGEAPLMELLERYRIGRVIMDVRPIRDPNDPGGALLDDARERKPDVPLRPLRSSGPTLVRYIGHPDLARNAPFLDEWAARITEWATTDSNIYLFMHCPDEAQSPHLCRQIAARLHGLGAPVAAAGDSPPEAPEQLGLFG</sequence>
<dbReference type="InterPro" id="IPR002763">
    <property type="entry name" value="DUF72"/>
</dbReference>
<evidence type="ECO:0000313" key="1">
    <source>
        <dbReference type="EMBL" id="OAN47006.1"/>
    </source>
</evidence>